<dbReference type="AlphaFoldDB" id="A0A366E5E1"/>
<reference evidence="8 9" key="1">
    <citation type="submission" date="2018-06" db="EMBL/GenBank/DDBJ databases">
        <title>Genomic Encyclopedia of Type Strains, Phase IV (KMG-IV): sequencing the most valuable type-strain genomes for metagenomic binning, comparative biology and taxonomic classification.</title>
        <authorList>
            <person name="Goeker M."/>
        </authorList>
    </citation>
    <scope>NUCLEOTIDE SEQUENCE [LARGE SCALE GENOMIC DNA]</scope>
    <source>
        <strain evidence="8 9">DSM 25619</strain>
    </source>
</reference>
<organism evidence="8 9">
    <name type="scientific">Pseudochrobactrum asaccharolyticum</name>
    <dbReference type="NCBI Taxonomy" id="354351"/>
    <lineage>
        <taxon>Bacteria</taxon>
        <taxon>Pseudomonadati</taxon>
        <taxon>Pseudomonadota</taxon>
        <taxon>Alphaproteobacteria</taxon>
        <taxon>Hyphomicrobiales</taxon>
        <taxon>Brucellaceae</taxon>
        <taxon>Pseudochrobactrum</taxon>
    </lineage>
</organism>
<proteinExistence type="inferred from homology"/>
<evidence type="ECO:0000256" key="4">
    <source>
        <dbReference type="ARBA" id="ARBA00022777"/>
    </source>
</evidence>
<evidence type="ECO:0000256" key="3">
    <source>
        <dbReference type="ARBA" id="ARBA00022741"/>
    </source>
</evidence>
<dbReference type="PRINTS" id="PR00990">
    <property type="entry name" value="RIBOKINASE"/>
</dbReference>
<dbReference type="InterPro" id="IPR050306">
    <property type="entry name" value="PfkB_Carbo_kinase"/>
</dbReference>
<dbReference type="Proteomes" id="UP000252893">
    <property type="component" value="Unassembled WGS sequence"/>
</dbReference>
<keyword evidence="5" id="KW-0067">ATP-binding</keyword>
<evidence type="ECO:0000256" key="5">
    <source>
        <dbReference type="ARBA" id="ARBA00022840"/>
    </source>
</evidence>
<accession>A0A366E5E1</accession>
<dbReference type="GO" id="GO:0006000">
    <property type="term" value="P:fructose metabolic process"/>
    <property type="evidence" value="ECO:0007669"/>
    <property type="project" value="UniProtKB-ARBA"/>
</dbReference>
<dbReference type="PROSITE" id="PS00584">
    <property type="entry name" value="PFKB_KINASES_2"/>
    <property type="match status" value="1"/>
</dbReference>
<dbReference type="PANTHER" id="PTHR43085:SF1">
    <property type="entry name" value="PSEUDOURIDINE KINASE-RELATED"/>
    <property type="match status" value="1"/>
</dbReference>
<comment type="similarity">
    <text evidence="1 6">Belongs to the carbohydrate kinase PfkB family.</text>
</comment>
<dbReference type="InterPro" id="IPR029056">
    <property type="entry name" value="Ribokinase-like"/>
</dbReference>
<evidence type="ECO:0000256" key="1">
    <source>
        <dbReference type="ARBA" id="ARBA00010688"/>
    </source>
</evidence>
<keyword evidence="2 6" id="KW-0808">Transferase</keyword>
<evidence type="ECO:0000313" key="8">
    <source>
        <dbReference type="EMBL" id="RBO97611.1"/>
    </source>
</evidence>
<evidence type="ECO:0000313" key="9">
    <source>
        <dbReference type="Proteomes" id="UP000252893"/>
    </source>
</evidence>
<feature type="domain" description="Carbohydrate kinase PfkB" evidence="7">
    <location>
        <begin position="2"/>
        <end position="303"/>
    </location>
</feature>
<dbReference type="InterPro" id="IPR002139">
    <property type="entry name" value="Ribo/fructo_kinase"/>
</dbReference>
<comment type="caution">
    <text evidence="8">The sequence shown here is derived from an EMBL/GenBank/DDBJ whole genome shotgun (WGS) entry which is preliminary data.</text>
</comment>
<dbReference type="Pfam" id="PF00294">
    <property type="entry name" value="PfkB"/>
    <property type="match status" value="1"/>
</dbReference>
<dbReference type="EMBL" id="QNRH01000002">
    <property type="protein sequence ID" value="RBO97611.1"/>
    <property type="molecule type" value="Genomic_DNA"/>
</dbReference>
<dbReference type="InterPro" id="IPR011611">
    <property type="entry name" value="PfkB_dom"/>
</dbReference>
<dbReference type="InterPro" id="IPR002173">
    <property type="entry name" value="Carboh/pur_kinase_PfkB_CS"/>
</dbReference>
<dbReference type="PANTHER" id="PTHR43085">
    <property type="entry name" value="HEXOKINASE FAMILY MEMBER"/>
    <property type="match status" value="1"/>
</dbReference>
<keyword evidence="9" id="KW-1185">Reference proteome</keyword>
<dbReference type="GO" id="GO:0005524">
    <property type="term" value="F:ATP binding"/>
    <property type="evidence" value="ECO:0007669"/>
    <property type="project" value="UniProtKB-KW"/>
</dbReference>
<sequence>MILCCGEALIDMLPRETRDGATGFVPHAGGSVFNTAIAIGRLGAKAGFFSGLSSDFLGQILRDTLQQSRVDTQFCAISNQPTTLAFVRLQNGQASYNFYDENTAGRLLNATQLPELSDDVRALMFGGISLIPEPCGSTYETLMRREAPHRVTMIDPNIRPNFIPDKAAHMARIKRMITLADIVKVSDEDLLWFDEGSDQDAIARSWLKTNGNKIIIITKGAEGADAYAACGKVSIQGEKVTVADTVGAGDTVNAGVLVSLEAQRLLDKQSLSAISQKQLTEAVAFGMKAAAITVSRAGANPPWDYEMK</sequence>
<evidence type="ECO:0000256" key="6">
    <source>
        <dbReference type="RuleBase" id="RU003704"/>
    </source>
</evidence>
<name>A0A366E5E1_9HYPH</name>
<dbReference type="GO" id="GO:0008865">
    <property type="term" value="F:fructokinase activity"/>
    <property type="evidence" value="ECO:0007669"/>
    <property type="project" value="UniProtKB-ARBA"/>
</dbReference>
<keyword evidence="3" id="KW-0547">Nucleotide-binding</keyword>
<dbReference type="Gene3D" id="3.40.1190.20">
    <property type="match status" value="1"/>
</dbReference>
<keyword evidence="4 6" id="KW-0418">Kinase</keyword>
<dbReference type="SUPFAM" id="SSF53613">
    <property type="entry name" value="Ribokinase-like"/>
    <property type="match status" value="1"/>
</dbReference>
<protein>
    <submittedName>
        <fullName evidence="8">Fructokinase</fullName>
    </submittedName>
</protein>
<gene>
    <name evidence="8" type="ORF">DFR47_102397</name>
</gene>
<dbReference type="CDD" id="cd01167">
    <property type="entry name" value="bac_FRK"/>
    <property type="match status" value="1"/>
</dbReference>
<evidence type="ECO:0000256" key="2">
    <source>
        <dbReference type="ARBA" id="ARBA00022679"/>
    </source>
</evidence>
<dbReference type="RefSeq" id="WP_113943963.1">
    <property type="nucleotide sequence ID" value="NZ_JBHEEG010000002.1"/>
</dbReference>
<dbReference type="OrthoDB" id="9795789at2"/>
<evidence type="ECO:0000259" key="7">
    <source>
        <dbReference type="Pfam" id="PF00294"/>
    </source>
</evidence>